<dbReference type="Pfam" id="PF03466">
    <property type="entry name" value="LysR_substrate"/>
    <property type="match status" value="1"/>
</dbReference>
<reference evidence="6" key="1">
    <citation type="submission" date="2021-03" db="EMBL/GenBank/DDBJ databases">
        <title>Ottowia sp. 27C isolated from the cloaca of a Giant Asian pond turtle (Heosemys grandis).</title>
        <authorList>
            <person name="Spergser J."/>
            <person name="Busse H.-J."/>
        </authorList>
    </citation>
    <scope>NUCLEOTIDE SEQUENCE</scope>
    <source>
        <strain evidence="6">27C</strain>
    </source>
</reference>
<dbReference type="Proteomes" id="UP000663903">
    <property type="component" value="Chromosome"/>
</dbReference>
<keyword evidence="2" id="KW-0805">Transcription regulation</keyword>
<dbReference type="EMBL" id="CP071796">
    <property type="protein sequence ID" value="QTD47126.1"/>
    <property type="molecule type" value="Genomic_DNA"/>
</dbReference>
<feature type="domain" description="HTH lysR-type" evidence="5">
    <location>
        <begin position="2"/>
        <end position="59"/>
    </location>
</feature>
<proteinExistence type="inferred from homology"/>
<dbReference type="PROSITE" id="PS50931">
    <property type="entry name" value="HTH_LYSR"/>
    <property type="match status" value="1"/>
</dbReference>
<name>A0A975CL77_9BURK</name>
<dbReference type="Gene3D" id="1.10.10.10">
    <property type="entry name" value="Winged helix-like DNA-binding domain superfamily/Winged helix DNA-binding domain"/>
    <property type="match status" value="1"/>
</dbReference>
<dbReference type="InterPro" id="IPR005119">
    <property type="entry name" value="LysR_subst-bd"/>
</dbReference>
<dbReference type="InterPro" id="IPR000847">
    <property type="entry name" value="LysR_HTH_N"/>
</dbReference>
<dbReference type="GO" id="GO:0032993">
    <property type="term" value="C:protein-DNA complex"/>
    <property type="evidence" value="ECO:0007669"/>
    <property type="project" value="TreeGrafter"/>
</dbReference>
<dbReference type="PANTHER" id="PTHR30346:SF17">
    <property type="entry name" value="LYSR FAMILY TRANSCRIPTIONAL REGULATOR"/>
    <property type="match status" value="1"/>
</dbReference>
<evidence type="ECO:0000256" key="1">
    <source>
        <dbReference type="ARBA" id="ARBA00009437"/>
    </source>
</evidence>
<evidence type="ECO:0000256" key="3">
    <source>
        <dbReference type="ARBA" id="ARBA00023125"/>
    </source>
</evidence>
<evidence type="ECO:0000313" key="6">
    <source>
        <dbReference type="EMBL" id="QTD47126.1"/>
    </source>
</evidence>
<dbReference type="GO" id="GO:0003700">
    <property type="term" value="F:DNA-binding transcription factor activity"/>
    <property type="evidence" value="ECO:0007669"/>
    <property type="project" value="InterPro"/>
</dbReference>
<keyword evidence="7" id="KW-1185">Reference proteome</keyword>
<dbReference type="Pfam" id="PF00126">
    <property type="entry name" value="HTH_1"/>
    <property type="match status" value="1"/>
</dbReference>
<accession>A0A975CL77</accession>
<dbReference type="InterPro" id="IPR036388">
    <property type="entry name" value="WH-like_DNA-bd_sf"/>
</dbReference>
<gene>
    <name evidence="6" type="ORF">J1M35_09790</name>
</gene>
<organism evidence="6 7">
    <name type="scientific">Ottowia testudinis</name>
    <dbReference type="NCBI Taxonomy" id="2816950"/>
    <lineage>
        <taxon>Bacteria</taxon>
        <taxon>Pseudomonadati</taxon>
        <taxon>Pseudomonadota</taxon>
        <taxon>Betaproteobacteria</taxon>
        <taxon>Burkholderiales</taxon>
        <taxon>Comamonadaceae</taxon>
        <taxon>Ottowia</taxon>
    </lineage>
</organism>
<keyword evidence="4" id="KW-0804">Transcription</keyword>
<dbReference type="SUPFAM" id="SSF46785">
    <property type="entry name" value="Winged helix' DNA-binding domain"/>
    <property type="match status" value="1"/>
</dbReference>
<evidence type="ECO:0000256" key="2">
    <source>
        <dbReference type="ARBA" id="ARBA00023015"/>
    </source>
</evidence>
<evidence type="ECO:0000259" key="5">
    <source>
        <dbReference type="PROSITE" id="PS50931"/>
    </source>
</evidence>
<dbReference type="Gene3D" id="3.40.190.10">
    <property type="entry name" value="Periplasmic binding protein-like II"/>
    <property type="match status" value="2"/>
</dbReference>
<dbReference type="RefSeq" id="WP_208011022.1">
    <property type="nucleotide sequence ID" value="NZ_CP071796.1"/>
</dbReference>
<dbReference type="AlphaFoldDB" id="A0A975CL77"/>
<dbReference type="PRINTS" id="PR00039">
    <property type="entry name" value="HTHLYSR"/>
</dbReference>
<dbReference type="CDD" id="cd08414">
    <property type="entry name" value="PBP2_LTTR_aromatics_like"/>
    <property type="match status" value="1"/>
</dbReference>
<evidence type="ECO:0000256" key="4">
    <source>
        <dbReference type="ARBA" id="ARBA00023163"/>
    </source>
</evidence>
<dbReference type="GO" id="GO:0003677">
    <property type="term" value="F:DNA binding"/>
    <property type="evidence" value="ECO:0007669"/>
    <property type="project" value="UniProtKB-KW"/>
</dbReference>
<sequence length="304" mass="33543">MLDLQQLRYFVTVARTQSIARAADQLHISQSPLSRQILALEARLGLRLFEREGKRLRITAVGVAYTMRCQALLDHASQLEQHARQEALGLAGELRVAYVESAAYCGVLQRAVLRFQEAAPQAQLHLLSMRTEAQWDALEHGDVDVALAHRACLPGRHVVSRCVWREPFWLALPADHRLASEPVLRSGHLRKERFVFVSKVASPVGYEALRNACKAAGFNPLIAHEVSDPQVALSFVAQGLGVALVQHSLHVQLPPGVIARPLPQRFALMLEVFAATAEQPTQLATRFMACLPATPEQQDAMAPA</sequence>
<dbReference type="PANTHER" id="PTHR30346">
    <property type="entry name" value="TRANSCRIPTIONAL DUAL REGULATOR HCAR-RELATED"/>
    <property type="match status" value="1"/>
</dbReference>
<dbReference type="SUPFAM" id="SSF53850">
    <property type="entry name" value="Periplasmic binding protein-like II"/>
    <property type="match status" value="1"/>
</dbReference>
<evidence type="ECO:0000313" key="7">
    <source>
        <dbReference type="Proteomes" id="UP000663903"/>
    </source>
</evidence>
<dbReference type="KEGG" id="otd:J1M35_09790"/>
<dbReference type="FunFam" id="1.10.10.10:FF:000001">
    <property type="entry name" value="LysR family transcriptional regulator"/>
    <property type="match status" value="1"/>
</dbReference>
<keyword evidence="3" id="KW-0238">DNA-binding</keyword>
<protein>
    <submittedName>
        <fullName evidence="6">LysR family transcriptional regulator</fullName>
    </submittedName>
</protein>
<comment type="similarity">
    <text evidence="1">Belongs to the LysR transcriptional regulatory family.</text>
</comment>
<dbReference type="InterPro" id="IPR036390">
    <property type="entry name" value="WH_DNA-bd_sf"/>
</dbReference>